<evidence type="ECO:0000256" key="6">
    <source>
        <dbReference type="ARBA" id="ARBA00023136"/>
    </source>
</evidence>
<proteinExistence type="inferred from homology"/>
<name>A0A1G9IKY6_9RHOB</name>
<comment type="subcellular location">
    <subcellularLocation>
        <location evidence="1">Cell membrane</location>
        <topology evidence="1">Multi-pass membrane protein</topology>
    </subcellularLocation>
</comment>
<feature type="domain" description="Glycine transporter" evidence="7">
    <location>
        <begin position="17"/>
        <end position="90"/>
    </location>
</feature>
<sequence>MTEGILTGANLPLLVWLLDYSSALVFALTGALVASRLQLDPVGFIFMATMTAVGGGTLRDLILNRATVFWVDRPSLILLAAGAAMLVFWTAHLVESRQQWLRWLDAFALAVAVPAGVGVALAAGVSPVIVVLMGVVTGTFGGLMRDVVGNELPLVLKQGELYITAAFGGALTAVVLIWLGLDRSIAVVLCGAVTMILRIGSMVLGWSLPVYRPRPPRNR</sequence>
<dbReference type="InterPro" id="IPR005115">
    <property type="entry name" value="Gly_transporter"/>
</dbReference>
<dbReference type="RefSeq" id="WP_090755335.1">
    <property type="nucleotide sequence ID" value="NZ_FNGE01000008.1"/>
</dbReference>
<dbReference type="PANTHER" id="PTHR30506:SF3">
    <property type="entry name" value="UPF0126 INNER MEMBRANE PROTEIN YADS-RELATED"/>
    <property type="match status" value="1"/>
</dbReference>
<gene>
    <name evidence="8" type="ORF">SAMN04487971_10845</name>
</gene>
<keyword evidence="4" id="KW-0812">Transmembrane</keyword>
<protein>
    <submittedName>
        <fullName evidence="8">Uncharacterized membrane protein YeiH</fullName>
    </submittedName>
</protein>
<dbReference type="STRING" id="525640.SAMN04487971_10845"/>
<feature type="domain" description="Glycine transporter" evidence="7">
    <location>
        <begin position="103"/>
        <end position="176"/>
    </location>
</feature>
<dbReference type="GO" id="GO:0005886">
    <property type="term" value="C:plasma membrane"/>
    <property type="evidence" value="ECO:0007669"/>
    <property type="project" value="UniProtKB-SubCell"/>
</dbReference>
<dbReference type="PANTHER" id="PTHR30506">
    <property type="entry name" value="INNER MEMBRANE PROTEIN"/>
    <property type="match status" value="1"/>
</dbReference>
<dbReference type="AlphaFoldDB" id="A0A1G9IKY6"/>
<accession>A0A1G9IKY6</accession>
<evidence type="ECO:0000256" key="5">
    <source>
        <dbReference type="ARBA" id="ARBA00022989"/>
    </source>
</evidence>
<dbReference type="Proteomes" id="UP000199555">
    <property type="component" value="Unassembled WGS sequence"/>
</dbReference>
<keyword evidence="5" id="KW-1133">Transmembrane helix</keyword>
<dbReference type="EMBL" id="FNGE01000008">
    <property type="protein sequence ID" value="SDL25918.1"/>
    <property type="molecule type" value="Genomic_DNA"/>
</dbReference>
<dbReference type="Pfam" id="PF03458">
    <property type="entry name" value="Gly_transporter"/>
    <property type="match status" value="2"/>
</dbReference>
<evidence type="ECO:0000313" key="8">
    <source>
        <dbReference type="EMBL" id="SDL25918.1"/>
    </source>
</evidence>
<evidence type="ECO:0000256" key="4">
    <source>
        <dbReference type="ARBA" id="ARBA00022692"/>
    </source>
</evidence>
<dbReference type="OrthoDB" id="9791874at2"/>
<organism evidence="8 9">
    <name type="scientific">Paracoccus chinensis</name>
    <dbReference type="NCBI Taxonomy" id="525640"/>
    <lineage>
        <taxon>Bacteria</taxon>
        <taxon>Pseudomonadati</taxon>
        <taxon>Pseudomonadota</taxon>
        <taxon>Alphaproteobacteria</taxon>
        <taxon>Rhodobacterales</taxon>
        <taxon>Paracoccaceae</taxon>
        <taxon>Paracoccus</taxon>
    </lineage>
</organism>
<evidence type="ECO:0000256" key="1">
    <source>
        <dbReference type="ARBA" id="ARBA00004651"/>
    </source>
</evidence>
<keyword evidence="9" id="KW-1185">Reference proteome</keyword>
<evidence type="ECO:0000256" key="2">
    <source>
        <dbReference type="ARBA" id="ARBA00008193"/>
    </source>
</evidence>
<comment type="similarity">
    <text evidence="2">Belongs to the UPF0126 family.</text>
</comment>
<reference evidence="9" key="1">
    <citation type="submission" date="2016-10" db="EMBL/GenBank/DDBJ databases">
        <authorList>
            <person name="Varghese N."/>
            <person name="Submissions S."/>
        </authorList>
    </citation>
    <scope>NUCLEOTIDE SEQUENCE [LARGE SCALE GENOMIC DNA]</scope>
    <source>
        <strain evidence="9">CGMCC 1.7655</strain>
    </source>
</reference>
<evidence type="ECO:0000259" key="7">
    <source>
        <dbReference type="Pfam" id="PF03458"/>
    </source>
</evidence>
<keyword evidence="3" id="KW-1003">Cell membrane</keyword>
<evidence type="ECO:0000256" key="3">
    <source>
        <dbReference type="ARBA" id="ARBA00022475"/>
    </source>
</evidence>
<keyword evidence="6" id="KW-0472">Membrane</keyword>
<evidence type="ECO:0000313" key="9">
    <source>
        <dbReference type="Proteomes" id="UP000199555"/>
    </source>
</evidence>